<evidence type="ECO:0000313" key="3">
    <source>
        <dbReference type="EMBL" id="KAK6208908.1"/>
    </source>
</evidence>
<dbReference type="EMBL" id="JASAOK010000049">
    <property type="protein sequence ID" value="KAK6208908.1"/>
    <property type="molecule type" value="Genomic_DNA"/>
</dbReference>
<gene>
    <name evidence="3" type="ORF">QIS74_12426</name>
</gene>
<evidence type="ECO:0000313" key="4">
    <source>
        <dbReference type="Proteomes" id="UP001327957"/>
    </source>
</evidence>
<protein>
    <submittedName>
        <fullName evidence="3">Uncharacterized protein</fullName>
    </submittedName>
</protein>
<feature type="region of interest" description="Disordered" evidence="1">
    <location>
        <begin position="99"/>
        <end position="123"/>
    </location>
</feature>
<evidence type="ECO:0000256" key="2">
    <source>
        <dbReference type="SAM" id="SignalP"/>
    </source>
</evidence>
<dbReference type="Proteomes" id="UP001327957">
    <property type="component" value="Unassembled WGS sequence"/>
</dbReference>
<feature type="compositionally biased region" description="Low complexity" evidence="1">
    <location>
        <begin position="106"/>
        <end position="123"/>
    </location>
</feature>
<reference evidence="3 4" key="1">
    <citation type="submission" date="2023-04" db="EMBL/GenBank/DDBJ databases">
        <title>Colletotrichum tabacum stain YC1 causing leaf anthracnose on Nicotiana tabacum(L.) cv.</title>
        <authorList>
            <person name="Ji Z."/>
            <person name="Wang M."/>
            <person name="Zhang J."/>
            <person name="Wang N."/>
            <person name="Zhou Z."/>
        </authorList>
    </citation>
    <scope>NUCLEOTIDE SEQUENCE [LARGE SCALE GENOMIC DNA]</scope>
    <source>
        <strain evidence="3 4">YC1</strain>
    </source>
</reference>
<dbReference type="AlphaFoldDB" id="A0AAV9SZP5"/>
<proteinExistence type="predicted"/>
<feature type="signal peptide" evidence="2">
    <location>
        <begin position="1"/>
        <end position="25"/>
    </location>
</feature>
<feature type="region of interest" description="Disordered" evidence="1">
    <location>
        <begin position="29"/>
        <end position="55"/>
    </location>
</feature>
<comment type="caution">
    <text evidence="3">The sequence shown here is derived from an EMBL/GenBank/DDBJ whole genome shotgun (WGS) entry which is preliminary data.</text>
</comment>
<feature type="chain" id="PRO_5043418119" evidence="2">
    <location>
        <begin position="26"/>
        <end position="295"/>
    </location>
</feature>
<keyword evidence="2" id="KW-0732">Signal</keyword>
<organism evidence="3 4">
    <name type="scientific">Colletotrichum tabaci</name>
    <dbReference type="NCBI Taxonomy" id="1209068"/>
    <lineage>
        <taxon>Eukaryota</taxon>
        <taxon>Fungi</taxon>
        <taxon>Dikarya</taxon>
        <taxon>Ascomycota</taxon>
        <taxon>Pezizomycotina</taxon>
        <taxon>Sordariomycetes</taxon>
        <taxon>Hypocreomycetidae</taxon>
        <taxon>Glomerellales</taxon>
        <taxon>Glomerellaceae</taxon>
        <taxon>Colletotrichum</taxon>
        <taxon>Colletotrichum destructivum species complex</taxon>
    </lineage>
</organism>
<accession>A0AAV9SZP5</accession>
<name>A0AAV9SZP5_9PEZI</name>
<evidence type="ECO:0000256" key="1">
    <source>
        <dbReference type="SAM" id="MobiDB-lite"/>
    </source>
</evidence>
<keyword evidence="4" id="KW-1185">Reference proteome</keyword>
<sequence>MRASTLTVSLASVVVLLSSVQVIAAGADAGKPGQRTKVKRSPASPSFKHNARSPQHPNVFVSYDYGYSYPPSPPTTYAEQLSSTATSLASGSEASYTKSSSVASITGTPGVSGSATTSSTGSTGSFVATVTVSDTVIIYPPNSTNGGLSISSGSSSITLTESLSTVTSGTWSSSATISTLWPPANTSSSSSSSAASVSTGSCCNFRKQYVKWLAKPRFQLLNNINGYLECIRYTDLHFDQCCGIFSRFFISHIGLANGYAVSIAKLDYRDYPPRDSVCYDDIRNKICYNSSNRNG</sequence>